<accession>A0A0F9AVL0</accession>
<name>A0A0F9AVL0_9ZZZZ</name>
<evidence type="ECO:0000256" key="1">
    <source>
        <dbReference type="SAM" id="Phobius"/>
    </source>
</evidence>
<dbReference type="AlphaFoldDB" id="A0A0F9AVL0"/>
<protein>
    <recommendedName>
        <fullName evidence="3">Adhesin domain-containing protein</fullName>
    </recommendedName>
</protein>
<organism evidence="2">
    <name type="scientific">marine sediment metagenome</name>
    <dbReference type="NCBI Taxonomy" id="412755"/>
    <lineage>
        <taxon>unclassified sequences</taxon>
        <taxon>metagenomes</taxon>
        <taxon>ecological metagenomes</taxon>
    </lineage>
</organism>
<evidence type="ECO:0008006" key="3">
    <source>
        <dbReference type="Google" id="ProtNLM"/>
    </source>
</evidence>
<keyword evidence="1" id="KW-1133">Transmembrane helix</keyword>
<sequence>NYLNLKLKMANKSILGLFVIAFLSISLIVSIPIFTLSIQLSTYDVMEEIDDSFIYAPMNSSPVEKLNIDVEWGNIEIKYVSPLVDYYAMIEVNIEMSGKNLAGRNYRDIFNVEWDGTSPSPSFIMEFNSNVDKLAVLPLIKNLTIFVNLKRGIIFDLNITVEEGNVDIFVPFRVPINNIIVQVTKGKVLYDFNYGTMEGNITGRVNEGDIELRTSNSRYTRNSNWNFTIETGDLTLNISHNNDLIDLGANITGKTTLNDGRALFIYEDNSADIGARFEIPFGKHTPRSFFPECLSNSLQNCFLDGFHYNEPVMINFIHN</sequence>
<gene>
    <name evidence="2" type="ORF">LCGC14_2865690</name>
</gene>
<dbReference type="EMBL" id="LAZR01055496">
    <property type="protein sequence ID" value="KKK76236.1"/>
    <property type="molecule type" value="Genomic_DNA"/>
</dbReference>
<keyword evidence="1" id="KW-0472">Membrane</keyword>
<feature type="non-terminal residue" evidence="2">
    <location>
        <position position="1"/>
    </location>
</feature>
<comment type="caution">
    <text evidence="2">The sequence shown here is derived from an EMBL/GenBank/DDBJ whole genome shotgun (WGS) entry which is preliminary data.</text>
</comment>
<keyword evidence="1" id="KW-0812">Transmembrane</keyword>
<proteinExistence type="predicted"/>
<evidence type="ECO:0000313" key="2">
    <source>
        <dbReference type="EMBL" id="KKK76236.1"/>
    </source>
</evidence>
<reference evidence="2" key="1">
    <citation type="journal article" date="2015" name="Nature">
        <title>Complex archaea that bridge the gap between prokaryotes and eukaryotes.</title>
        <authorList>
            <person name="Spang A."/>
            <person name="Saw J.H."/>
            <person name="Jorgensen S.L."/>
            <person name="Zaremba-Niedzwiedzka K."/>
            <person name="Martijn J."/>
            <person name="Lind A.E."/>
            <person name="van Eijk R."/>
            <person name="Schleper C."/>
            <person name="Guy L."/>
            <person name="Ettema T.J."/>
        </authorList>
    </citation>
    <scope>NUCLEOTIDE SEQUENCE</scope>
</reference>
<feature type="transmembrane region" description="Helical" evidence="1">
    <location>
        <begin position="14"/>
        <end position="34"/>
    </location>
</feature>